<comment type="caution">
    <text evidence="1">The sequence shown here is derived from an EMBL/GenBank/DDBJ whole genome shotgun (WGS) entry which is preliminary data.</text>
</comment>
<accession>A0A9R1XGZ0</accession>
<gene>
    <name evidence="1" type="ORF">LSAT_V11C400161280</name>
</gene>
<reference evidence="1 2" key="1">
    <citation type="journal article" date="2017" name="Nat. Commun.">
        <title>Genome assembly with in vitro proximity ligation data and whole-genome triplication in lettuce.</title>
        <authorList>
            <person name="Reyes-Chin-Wo S."/>
            <person name="Wang Z."/>
            <person name="Yang X."/>
            <person name="Kozik A."/>
            <person name="Arikit S."/>
            <person name="Song C."/>
            <person name="Xia L."/>
            <person name="Froenicke L."/>
            <person name="Lavelle D.O."/>
            <person name="Truco M.J."/>
            <person name="Xia R."/>
            <person name="Zhu S."/>
            <person name="Xu C."/>
            <person name="Xu H."/>
            <person name="Xu X."/>
            <person name="Cox K."/>
            <person name="Korf I."/>
            <person name="Meyers B.C."/>
            <person name="Michelmore R.W."/>
        </authorList>
    </citation>
    <scope>NUCLEOTIDE SEQUENCE [LARGE SCALE GENOMIC DNA]</scope>
    <source>
        <strain evidence="2">cv. Salinas</strain>
        <tissue evidence="1">Seedlings</tissue>
    </source>
</reference>
<name>A0A9R1XGZ0_LACSA</name>
<sequence length="166" mass="19349">MVGGYKHVKKCLNCPRHVQEEVKAYLEKKQNLKAQQQMEQARFQMYEPDEYDDVDEEDVVKIGNSRKKPPPKNLGKKALWTHTTPLIRMKSSKVGKEGDNIQSMNFKVMVEAIGQFGPEMKPPSMYELRVPLLKNEVQDVNIQILEHEQEWAEKVVQYYLMDGVIQ</sequence>
<dbReference type="EMBL" id="NBSK02000004">
    <property type="protein sequence ID" value="KAJ0212304.1"/>
    <property type="molecule type" value="Genomic_DNA"/>
</dbReference>
<organism evidence="1 2">
    <name type="scientific">Lactuca sativa</name>
    <name type="common">Garden lettuce</name>
    <dbReference type="NCBI Taxonomy" id="4236"/>
    <lineage>
        <taxon>Eukaryota</taxon>
        <taxon>Viridiplantae</taxon>
        <taxon>Streptophyta</taxon>
        <taxon>Embryophyta</taxon>
        <taxon>Tracheophyta</taxon>
        <taxon>Spermatophyta</taxon>
        <taxon>Magnoliopsida</taxon>
        <taxon>eudicotyledons</taxon>
        <taxon>Gunneridae</taxon>
        <taxon>Pentapetalae</taxon>
        <taxon>asterids</taxon>
        <taxon>campanulids</taxon>
        <taxon>Asterales</taxon>
        <taxon>Asteraceae</taxon>
        <taxon>Cichorioideae</taxon>
        <taxon>Cichorieae</taxon>
        <taxon>Lactucinae</taxon>
        <taxon>Lactuca</taxon>
    </lineage>
</organism>
<dbReference type="AlphaFoldDB" id="A0A9R1XGZ0"/>
<dbReference type="Proteomes" id="UP000235145">
    <property type="component" value="Unassembled WGS sequence"/>
</dbReference>
<evidence type="ECO:0000313" key="2">
    <source>
        <dbReference type="Proteomes" id="UP000235145"/>
    </source>
</evidence>
<protein>
    <submittedName>
        <fullName evidence="1">Uncharacterized protein</fullName>
    </submittedName>
</protein>
<evidence type="ECO:0000313" key="1">
    <source>
        <dbReference type="EMBL" id="KAJ0212304.1"/>
    </source>
</evidence>
<keyword evidence="2" id="KW-1185">Reference proteome</keyword>
<proteinExistence type="predicted"/>